<dbReference type="AlphaFoldDB" id="A0A7S4JG59"/>
<accession>A0A7S4JG59</accession>
<dbReference type="PROSITE" id="PS50835">
    <property type="entry name" value="IG_LIKE"/>
    <property type="match status" value="1"/>
</dbReference>
<dbReference type="EMBL" id="HBKQ01039986">
    <property type="protein sequence ID" value="CAE2262629.1"/>
    <property type="molecule type" value="Transcribed_RNA"/>
</dbReference>
<reference evidence="2" key="1">
    <citation type="submission" date="2021-01" db="EMBL/GenBank/DDBJ databases">
        <authorList>
            <person name="Corre E."/>
            <person name="Pelletier E."/>
            <person name="Niang G."/>
            <person name="Scheremetjew M."/>
            <person name="Finn R."/>
            <person name="Kale V."/>
            <person name="Holt S."/>
            <person name="Cochrane G."/>
            <person name="Meng A."/>
            <person name="Brown T."/>
            <person name="Cohen L."/>
        </authorList>
    </citation>
    <scope>NUCLEOTIDE SEQUENCE</scope>
    <source>
        <strain evidence="2">Isolate 1302-5</strain>
    </source>
</reference>
<proteinExistence type="predicted"/>
<dbReference type="InterPro" id="IPR007110">
    <property type="entry name" value="Ig-like_dom"/>
</dbReference>
<name>A0A7S4JG59_9STRA</name>
<evidence type="ECO:0000313" key="2">
    <source>
        <dbReference type="EMBL" id="CAE2262629.1"/>
    </source>
</evidence>
<sequence length="175" mass="18659">MNGQHVPLRLEILPVAPVHGVCLYKVQERSREGVGLIPQCGEEDRQPLRRRLRCQPVCVQRGGLLRHNGCGFCHGELKIAHKAAVPEAGFVSESLGNFRGARDKEEGAEAGRETVLNCTVRTISAIVWVMTGTVSPNAAAVSWQASSRVSRKSGVGEAARSVQTAGSCAGSLMCA</sequence>
<organism evidence="2">
    <name type="scientific">Odontella aurita</name>
    <dbReference type="NCBI Taxonomy" id="265563"/>
    <lineage>
        <taxon>Eukaryota</taxon>
        <taxon>Sar</taxon>
        <taxon>Stramenopiles</taxon>
        <taxon>Ochrophyta</taxon>
        <taxon>Bacillariophyta</taxon>
        <taxon>Mediophyceae</taxon>
        <taxon>Biddulphiophycidae</taxon>
        <taxon>Eupodiscales</taxon>
        <taxon>Odontellaceae</taxon>
        <taxon>Odontella</taxon>
    </lineage>
</organism>
<feature type="domain" description="Ig-like" evidence="1">
    <location>
        <begin position="86"/>
        <end position="175"/>
    </location>
</feature>
<protein>
    <recommendedName>
        <fullName evidence="1">Ig-like domain-containing protein</fullName>
    </recommendedName>
</protein>
<gene>
    <name evidence="2" type="ORF">OAUR00152_LOCUS27577</name>
</gene>
<evidence type="ECO:0000259" key="1">
    <source>
        <dbReference type="PROSITE" id="PS50835"/>
    </source>
</evidence>